<comment type="similarity">
    <text evidence="2">Belongs to the tyrosyl-DNA phosphodiesterase family.</text>
</comment>
<dbReference type="Proteomes" id="UP001175261">
    <property type="component" value="Unassembled WGS sequence"/>
</dbReference>
<comment type="caution">
    <text evidence="13">The sequence shown here is derived from an EMBL/GenBank/DDBJ whole genome shotgun (WGS) entry which is preliminary data.</text>
</comment>
<dbReference type="CDD" id="cd09123">
    <property type="entry name" value="PLDc_Tdp1_2"/>
    <property type="match status" value="1"/>
</dbReference>
<sequence>METSLKRPPTDGFDSQEDLASLSRPISPPPRKKRRQQDDSPKSVPSPWKLTWIRDLPEEYNKDAITLHDILGDPLLSECWIFNYLHDINFILDALDPDVKQLVQVHVVHGFWKREDLNRLALVEDASAFPNVQLHAAYMPEMFGTHHSKLMVLFRHDDTAQVIVHTANMISKDWTNMTNAVWQSPHLPKCRPGTEGVSSNVPSRLPPGSGGRFKADFLSYLRAYDKQRRTCKDLSDKLSQYDFSSIKAAFIASVPGTHDAHDLSETAWGWASLKRCLREVPCSEGPSRVVVQVSSIATLGAKDDWLQKTLFGALAASKSANLKRPKFSVVFPTADEIRRSLDGYASGGSIHTKIQSAQQQKQLQYLRPLFCHWANDSPYGLPLAEDVPPKEGHRQRAAPHIKTYVRYNQEMELDWALLTSANLSKQAWGDAERSTGELRIASYEAGVLVWPALFDVRHMIPTFGKDSPETSEHSEDGDARNSDEKRVLGVRIPYNLPLQSYGPNEEPWVATQVYTEPDCLGRTWER</sequence>
<dbReference type="PANTHER" id="PTHR12415:SF0">
    <property type="entry name" value="TYROSYL-DNA PHOSPHODIESTERASE 1"/>
    <property type="match status" value="1"/>
</dbReference>
<evidence type="ECO:0000256" key="11">
    <source>
        <dbReference type="PIRSR" id="PIRSR610347-3"/>
    </source>
</evidence>
<proteinExistence type="inferred from homology"/>
<feature type="active site" description="Proton donor/acceptor" evidence="9">
    <location>
        <position position="400"/>
    </location>
</feature>
<dbReference type="GO" id="GO:0004527">
    <property type="term" value="F:exonuclease activity"/>
    <property type="evidence" value="ECO:0007669"/>
    <property type="project" value="UniProtKB-KW"/>
</dbReference>
<accession>A0AA39GQ32</accession>
<evidence type="ECO:0000256" key="10">
    <source>
        <dbReference type="PIRSR" id="PIRSR610347-2"/>
    </source>
</evidence>
<dbReference type="InterPro" id="IPR010347">
    <property type="entry name" value="Tdp1"/>
</dbReference>
<organism evidence="13 14">
    <name type="scientific">Sarocladium strictum</name>
    <name type="common">Black bundle disease fungus</name>
    <name type="synonym">Acremonium strictum</name>
    <dbReference type="NCBI Taxonomy" id="5046"/>
    <lineage>
        <taxon>Eukaryota</taxon>
        <taxon>Fungi</taxon>
        <taxon>Dikarya</taxon>
        <taxon>Ascomycota</taxon>
        <taxon>Pezizomycotina</taxon>
        <taxon>Sordariomycetes</taxon>
        <taxon>Hypocreomycetidae</taxon>
        <taxon>Hypocreales</taxon>
        <taxon>Sarocladiaceae</taxon>
        <taxon>Sarocladium</taxon>
    </lineage>
</organism>
<feature type="region of interest" description="Disordered" evidence="12">
    <location>
        <begin position="464"/>
        <end position="484"/>
    </location>
</feature>
<dbReference type="GO" id="GO:0005634">
    <property type="term" value="C:nucleus"/>
    <property type="evidence" value="ECO:0007669"/>
    <property type="project" value="UniProtKB-SubCell"/>
</dbReference>
<keyword evidence="3" id="KW-0540">Nuclease</keyword>
<evidence type="ECO:0000256" key="3">
    <source>
        <dbReference type="ARBA" id="ARBA00022722"/>
    </source>
</evidence>
<dbReference type="GO" id="GO:0003690">
    <property type="term" value="F:double-stranded DNA binding"/>
    <property type="evidence" value="ECO:0007669"/>
    <property type="project" value="TreeGrafter"/>
</dbReference>
<evidence type="ECO:0000256" key="2">
    <source>
        <dbReference type="ARBA" id="ARBA00010205"/>
    </source>
</evidence>
<evidence type="ECO:0000256" key="9">
    <source>
        <dbReference type="PIRSR" id="PIRSR610347-1"/>
    </source>
</evidence>
<keyword evidence="4" id="KW-0227">DNA damage</keyword>
<dbReference type="EMBL" id="JAPDFR010000001">
    <property type="protein sequence ID" value="KAK0391079.1"/>
    <property type="molecule type" value="Genomic_DNA"/>
</dbReference>
<feature type="region of interest" description="Disordered" evidence="12">
    <location>
        <begin position="1"/>
        <end position="46"/>
    </location>
</feature>
<evidence type="ECO:0000256" key="5">
    <source>
        <dbReference type="ARBA" id="ARBA00022801"/>
    </source>
</evidence>
<dbReference type="PANTHER" id="PTHR12415">
    <property type="entry name" value="TYROSYL-DNA PHOSPHODIESTERASE 1"/>
    <property type="match status" value="1"/>
</dbReference>
<dbReference type="FunFam" id="3.30.870.10:FF:000038">
    <property type="entry name" value="Probable tyrosyl-DNA phosphodiesterase"/>
    <property type="match status" value="1"/>
</dbReference>
<evidence type="ECO:0000256" key="8">
    <source>
        <dbReference type="ARBA" id="ARBA00023242"/>
    </source>
</evidence>
<protein>
    <recommendedName>
        <fullName evidence="15">Tyrosyl-DNA phosphodiesterase</fullName>
    </recommendedName>
</protein>
<evidence type="ECO:0000256" key="7">
    <source>
        <dbReference type="ARBA" id="ARBA00023204"/>
    </source>
</evidence>
<dbReference type="GO" id="GO:0003697">
    <property type="term" value="F:single-stranded DNA binding"/>
    <property type="evidence" value="ECO:0007669"/>
    <property type="project" value="TreeGrafter"/>
</dbReference>
<dbReference type="GO" id="GO:0017005">
    <property type="term" value="F:3'-tyrosyl-DNA phosphodiesterase activity"/>
    <property type="evidence" value="ECO:0007669"/>
    <property type="project" value="TreeGrafter"/>
</dbReference>
<dbReference type="SUPFAM" id="SSF56024">
    <property type="entry name" value="Phospholipase D/nuclease"/>
    <property type="match status" value="2"/>
</dbReference>
<evidence type="ECO:0000256" key="12">
    <source>
        <dbReference type="SAM" id="MobiDB-lite"/>
    </source>
</evidence>
<gene>
    <name evidence="13" type="ORF">NLU13_0581</name>
</gene>
<evidence type="ECO:0000256" key="1">
    <source>
        <dbReference type="ARBA" id="ARBA00004123"/>
    </source>
</evidence>
<evidence type="ECO:0000313" key="14">
    <source>
        <dbReference type="Proteomes" id="UP001175261"/>
    </source>
</evidence>
<evidence type="ECO:0008006" key="15">
    <source>
        <dbReference type="Google" id="ProtNLM"/>
    </source>
</evidence>
<dbReference type="AlphaFoldDB" id="A0AA39GQ32"/>
<feature type="site" description="Interaction with DNA" evidence="11">
    <location>
        <position position="424"/>
    </location>
</feature>
<feature type="binding site" evidence="10">
    <location>
        <position position="149"/>
    </location>
    <ligand>
        <name>substrate</name>
    </ligand>
</feature>
<feature type="active site" description="Nucleophile" evidence="9">
    <location>
        <position position="147"/>
    </location>
</feature>
<reference evidence="13" key="1">
    <citation type="submission" date="2022-10" db="EMBL/GenBank/DDBJ databases">
        <title>Determination and structural analysis of whole genome sequence of Sarocladium strictum F4-1.</title>
        <authorList>
            <person name="Hu L."/>
            <person name="Jiang Y."/>
        </authorList>
    </citation>
    <scope>NUCLEOTIDE SEQUENCE</scope>
    <source>
        <strain evidence="13">F4-1</strain>
    </source>
</reference>
<dbReference type="CDD" id="cd09194">
    <property type="entry name" value="PLDc_yTdp1_1"/>
    <property type="match status" value="1"/>
</dbReference>
<feature type="compositionally biased region" description="Basic and acidic residues" evidence="12">
    <location>
        <begin position="466"/>
        <end position="484"/>
    </location>
</feature>
<feature type="binding site" evidence="10">
    <location>
        <position position="402"/>
    </location>
    <ligand>
        <name>substrate</name>
    </ligand>
</feature>
<keyword evidence="14" id="KW-1185">Reference proteome</keyword>
<evidence type="ECO:0000256" key="6">
    <source>
        <dbReference type="ARBA" id="ARBA00022839"/>
    </source>
</evidence>
<evidence type="ECO:0000313" key="13">
    <source>
        <dbReference type="EMBL" id="KAK0391079.1"/>
    </source>
</evidence>
<keyword evidence="5" id="KW-0378">Hydrolase</keyword>
<dbReference type="Gene3D" id="3.30.870.10">
    <property type="entry name" value="Endonuclease Chain A"/>
    <property type="match status" value="2"/>
</dbReference>
<keyword evidence="8" id="KW-0539">Nucleus</keyword>
<name>A0AA39GQ32_SARSR</name>
<keyword evidence="6" id="KW-0269">Exonuclease</keyword>
<dbReference type="Pfam" id="PF06087">
    <property type="entry name" value="Tyr-DNA_phospho"/>
    <property type="match status" value="1"/>
</dbReference>
<keyword evidence="7" id="KW-0234">DNA repair</keyword>
<evidence type="ECO:0000256" key="4">
    <source>
        <dbReference type="ARBA" id="ARBA00022763"/>
    </source>
</evidence>
<dbReference type="GO" id="GO:0006281">
    <property type="term" value="P:DNA repair"/>
    <property type="evidence" value="ECO:0007669"/>
    <property type="project" value="UniProtKB-KW"/>
</dbReference>
<comment type="subcellular location">
    <subcellularLocation>
        <location evidence="1">Nucleus</location>
    </subcellularLocation>
</comment>